<name>A0ACC2VJM8_9TREE</name>
<dbReference type="Proteomes" id="UP001230649">
    <property type="component" value="Unassembled WGS sequence"/>
</dbReference>
<keyword evidence="2" id="KW-1185">Reference proteome</keyword>
<comment type="caution">
    <text evidence="1">The sequence shown here is derived from an EMBL/GenBank/DDBJ whole genome shotgun (WGS) entry which is preliminary data.</text>
</comment>
<evidence type="ECO:0000313" key="2">
    <source>
        <dbReference type="Proteomes" id="UP001230649"/>
    </source>
</evidence>
<proteinExistence type="predicted"/>
<evidence type="ECO:0000313" key="1">
    <source>
        <dbReference type="EMBL" id="KAJ9099016.1"/>
    </source>
</evidence>
<sequence>MTFPLPIRSHSITASPSDYRGSTKLIVFAPPRIDPIATSGHVDIDVPGTNSPERLRVRIQQIQIEQDTAKTTRSSKGGVFVDLNRAGSGLMEIVTEADMRSPAQAASFIKKLQSILRRLGASDGDMEKGSLRVDANVSIHRAGTPYGTRCEIKNLNSVRFMQQALDYERRRHAIHYLTNPDVPLRQETRGFNESTGETHTLRTKEDAEDYRYMPDPNLPPVAVAAHYLENLRKTLPELPDVARDRLSNQYGITATDVETLTSMDEFEGEGIKYFEEVVKGGDPTDNPLDGKKAVNWITHELLGQLAQRDVAWTPEKFPSHLMRELLVLVEKGELTGTSGKNLLRHVLSGDREKTLDIATTAQELGLVAQGADKLEELCKAVIEKLPKEVESIRKGKVNVIMRLVGQVMKDSKGTADAKKAREILVKLIEESKIT</sequence>
<reference evidence="1" key="1">
    <citation type="submission" date="2023-04" db="EMBL/GenBank/DDBJ databases">
        <title>Draft Genome sequencing of Naganishia species isolated from polar environments using Oxford Nanopore Technology.</title>
        <authorList>
            <person name="Leo P."/>
            <person name="Venkateswaran K."/>
        </authorList>
    </citation>
    <scope>NUCLEOTIDE SEQUENCE</scope>
    <source>
        <strain evidence="1">MNA-CCFEE 5262</strain>
    </source>
</reference>
<protein>
    <submittedName>
        <fullName evidence="1">Uncharacterized protein</fullName>
    </submittedName>
</protein>
<organism evidence="1 2">
    <name type="scientific">Naganishia adeliensis</name>
    <dbReference type="NCBI Taxonomy" id="92952"/>
    <lineage>
        <taxon>Eukaryota</taxon>
        <taxon>Fungi</taxon>
        <taxon>Dikarya</taxon>
        <taxon>Basidiomycota</taxon>
        <taxon>Agaricomycotina</taxon>
        <taxon>Tremellomycetes</taxon>
        <taxon>Filobasidiales</taxon>
        <taxon>Filobasidiaceae</taxon>
        <taxon>Naganishia</taxon>
    </lineage>
</organism>
<dbReference type="EMBL" id="JASBWS010000086">
    <property type="protein sequence ID" value="KAJ9099016.1"/>
    <property type="molecule type" value="Genomic_DNA"/>
</dbReference>
<accession>A0ACC2VJM8</accession>
<gene>
    <name evidence="1" type="ORF">QFC20_005773</name>
</gene>